<dbReference type="PANTHER" id="PTHR40459">
    <property type="entry name" value="CONSERVED HYPOTHETICAL ALANINE AND LEUCINE RICH PROTEIN"/>
    <property type="match status" value="1"/>
</dbReference>
<reference evidence="2 3" key="1">
    <citation type="submission" date="2020-02" db="EMBL/GenBank/DDBJ databases">
        <authorList>
            <person name="Kim M.K."/>
        </authorList>
    </citation>
    <scope>NUCLEOTIDE SEQUENCE [LARGE SCALE GENOMIC DNA]</scope>
    <source>
        <strain evidence="2 3">17J57-3</strain>
    </source>
</reference>
<evidence type="ECO:0000313" key="3">
    <source>
        <dbReference type="Proteomes" id="UP000482155"/>
    </source>
</evidence>
<protein>
    <submittedName>
        <fullName evidence="2">DUF2520 domain-containing protein</fullName>
    </submittedName>
</protein>
<dbReference type="AlphaFoldDB" id="A0A6B3SGQ4"/>
<accession>A0A6B3SGQ4</accession>
<evidence type="ECO:0000313" key="2">
    <source>
        <dbReference type="EMBL" id="NEX59793.1"/>
    </source>
</evidence>
<name>A0A6B3SGQ4_9BURK</name>
<evidence type="ECO:0000259" key="1">
    <source>
        <dbReference type="PROSITE" id="PS50206"/>
    </source>
</evidence>
<proteinExistence type="predicted"/>
<dbReference type="Pfam" id="PF10728">
    <property type="entry name" value="DUF2520"/>
    <property type="match status" value="1"/>
</dbReference>
<dbReference type="InterPro" id="IPR001763">
    <property type="entry name" value="Rhodanese-like_dom"/>
</dbReference>
<dbReference type="SUPFAM" id="SSF48179">
    <property type="entry name" value="6-phosphogluconate dehydrogenase C-terminal domain-like"/>
    <property type="match status" value="1"/>
</dbReference>
<gene>
    <name evidence="2" type="ORF">G3574_01755</name>
</gene>
<dbReference type="Gene3D" id="1.10.1040.20">
    <property type="entry name" value="ProC-like, C-terminal domain"/>
    <property type="match status" value="1"/>
</dbReference>
<sequence>MTTLPTLNIIGAGKVGRTLARLWQERQVFCVGDVLNRSLDSSQQAVLAIGGGRAAASLGDMAPAQCWLLAVADDAIETCCQSLARTGLLDAGPQGKPIVFHCSGALSSHALASARDRGALTASVHPIRSFADAQELASLEGAWCGIEGDTGALETLSSGFEALGARMVAIQAEHKLVYHSAAVFACNYLVTLLDVAVQAYGRSGVPPDTALAMMESLVRGTVDNVFRLGPAQALTGPIARGDLATVRRQEHEVRQWNGEIGELYHQFVKLTMELAVRKR</sequence>
<dbReference type="InterPro" id="IPR036291">
    <property type="entry name" value="NAD(P)-bd_dom_sf"/>
</dbReference>
<feature type="domain" description="Rhodanese" evidence="1">
    <location>
        <begin position="93"/>
        <end position="155"/>
    </location>
</feature>
<dbReference type="InterPro" id="IPR018931">
    <property type="entry name" value="DUF2520"/>
</dbReference>
<dbReference type="EMBL" id="JAAIVB010000008">
    <property type="protein sequence ID" value="NEX59793.1"/>
    <property type="molecule type" value="Genomic_DNA"/>
</dbReference>
<dbReference type="Gene3D" id="3.40.50.720">
    <property type="entry name" value="NAD(P)-binding Rossmann-like Domain"/>
    <property type="match status" value="1"/>
</dbReference>
<dbReference type="PROSITE" id="PS50206">
    <property type="entry name" value="RHODANESE_3"/>
    <property type="match status" value="1"/>
</dbReference>
<dbReference type="SUPFAM" id="SSF51735">
    <property type="entry name" value="NAD(P)-binding Rossmann-fold domains"/>
    <property type="match status" value="1"/>
</dbReference>
<dbReference type="Proteomes" id="UP000482155">
    <property type="component" value="Unassembled WGS sequence"/>
</dbReference>
<keyword evidence="3" id="KW-1185">Reference proteome</keyword>
<dbReference type="RefSeq" id="WP_163960266.1">
    <property type="nucleotide sequence ID" value="NZ_JAAIVB010000008.1"/>
</dbReference>
<dbReference type="InterPro" id="IPR019665">
    <property type="entry name" value="OxRdtase/DH_put_Rossmann_dom"/>
</dbReference>
<dbReference type="Pfam" id="PF10727">
    <property type="entry name" value="Rossmann-like"/>
    <property type="match status" value="1"/>
</dbReference>
<dbReference type="PANTHER" id="PTHR40459:SF1">
    <property type="entry name" value="CONSERVED HYPOTHETICAL ALANINE AND LEUCINE RICH PROTEIN"/>
    <property type="match status" value="1"/>
</dbReference>
<dbReference type="InterPro" id="IPR008927">
    <property type="entry name" value="6-PGluconate_DH-like_C_sf"/>
</dbReference>
<dbReference type="InterPro" id="IPR037108">
    <property type="entry name" value="TM1727-like_C_sf"/>
</dbReference>
<comment type="caution">
    <text evidence="2">The sequence shown here is derived from an EMBL/GenBank/DDBJ whole genome shotgun (WGS) entry which is preliminary data.</text>
</comment>
<organism evidence="2 3">
    <name type="scientific">Noviherbaspirillum galbum</name>
    <dbReference type="NCBI Taxonomy" id="2709383"/>
    <lineage>
        <taxon>Bacteria</taxon>
        <taxon>Pseudomonadati</taxon>
        <taxon>Pseudomonadota</taxon>
        <taxon>Betaproteobacteria</taxon>
        <taxon>Burkholderiales</taxon>
        <taxon>Oxalobacteraceae</taxon>
        <taxon>Noviherbaspirillum</taxon>
    </lineage>
</organism>